<keyword evidence="1" id="KW-0479">Metal-binding</keyword>
<dbReference type="Proteomes" id="UP001320544">
    <property type="component" value="Chromosome"/>
</dbReference>
<reference evidence="5 6" key="1">
    <citation type="submission" date="2022-01" db="EMBL/GenBank/DDBJ databases">
        <title>Novel bile acid biosynthetic pathways are enriched in the microbiome of centenarians.</title>
        <authorList>
            <person name="Sato Y."/>
            <person name="Atarashi K."/>
            <person name="Plichta R.D."/>
            <person name="Arai Y."/>
            <person name="Sasajima S."/>
            <person name="Kearney M.S."/>
            <person name="Suda W."/>
            <person name="Takeshita K."/>
            <person name="Sasaki T."/>
            <person name="Okamoto S."/>
            <person name="Skelly N.A."/>
            <person name="Okamura Y."/>
            <person name="Vlamakis H."/>
            <person name="Li Y."/>
            <person name="Tanoue T."/>
            <person name="Takei H."/>
            <person name="Nittono H."/>
            <person name="Narushima S."/>
            <person name="Irie J."/>
            <person name="Itoh H."/>
            <person name="Moriya K."/>
            <person name="Sugiura Y."/>
            <person name="Suematsu M."/>
            <person name="Moritoki N."/>
            <person name="Shibata S."/>
            <person name="Littman R.D."/>
            <person name="Fischbach A.M."/>
            <person name="Uwamino Y."/>
            <person name="Inoue T."/>
            <person name="Honda A."/>
            <person name="Hattori M."/>
            <person name="Murai T."/>
            <person name="Xavier J.R."/>
            <person name="Hirose N."/>
            <person name="Honda K."/>
        </authorList>
    </citation>
    <scope>NUCLEOTIDE SEQUENCE [LARGE SCALE GENOMIC DNA]</scope>
    <source>
        <strain evidence="5 6">CE91-St30</strain>
    </source>
</reference>
<gene>
    <name evidence="5" type="ORF">CE91St30_14580</name>
</gene>
<dbReference type="InterPro" id="IPR017896">
    <property type="entry name" value="4Fe4S_Fe-S-bd"/>
</dbReference>
<proteinExistence type="predicted"/>
<evidence type="ECO:0000256" key="2">
    <source>
        <dbReference type="ARBA" id="ARBA00023004"/>
    </source>
</evidence>
<dbReference type="Gene3D" id="3.30.70.20">
    <property type="match status" value="1"/>
</dbReference>
<dbReference type="Pfam" id="PF00037">
    <property type="entry name" value="Fer4"/>
    <property type="match status" value="1"/>
</dbReference>
<organism evidence="5 6">
    <name type="scientific">Raoultibacter timonensis</name>
    <dbReference type="NCBI Taxonomy" id="1907662"/>
    <lineage>
        <taxon>Bacteria</taxon>
        <taxon>Bacillati</taxon>
        <taxon>Actinomycetota</taxon>
        <taxon>Coriobacteriia</taxon>
        <taxon>Eggerthellales</taxon>
        <taxon>Eggerthellaceae</taxon>
        <taxon>Raoultibacter</taxon>
    </lineage>
</organism>
<evidence type="ECO:0000256" key="1">
    <source>
        <dbReference type="ARBA" id="ARBA00022723"/>
    </source>
</evidence>
<evidence type="ECO:0000313" key="6">
    <source>
        <dbReference type="Proteomes" id="UP001320544"/>
    </source>
</evidence>
<dbReference type="SUPFAM" id="SSF54862">
    <property type="entry name" value="4Fe-4S ferredoxins"/>
    <property type="match status" value="1"/>
</dbReference>
<keyword evidence="6" id="KW-1185">Reference proteome</keyword>
<evidence type="ECO:0000313" key="5">
    <source>
        <dbReference type="EMBL" id="BDE96125.1"/>
    </source>
</evidence>
<evidence type="ECO:0000259" key="4">
    <source>
        <dbReference type="PROSITE" id="PS51379"/>
    </source>
</evidence>
<dbReference type="RefSeq" id="WP_244412412.1">
    <property type="nucleotide sequence ID" value="NZ_AP025564.1"/>
</dbReference>
<protein>
    <recommendedName>
        <fullName evidence="4">4Fe-4S ferredoxin-type domain-containing protein</fullName>
    </recommendedName>
</protein>
<evidence type="ECO:0000256" key="3">
    <source>
        <dbReference type="ARBA" id="ARBA00023014"/>
    </source>
</evidence>
<feature type="domain" description="4Fe-4S ferredoxin-type" evidence="4">
    <location>
        <begin position="20"/>
        <end position="48"/>
    </location>
</feature>
<sequence length="48" mass="5281">MDAERYLRFLHEDIRECAFAGPYRVTDACTGCGACAETCPHDAIGRST</sequence>
<keyword evidence="3" id="KW-0411">Iron-sulfur</keyword>
<keyword evidence="2" id="KW-0408">Iron</keyword>
<dbReference type="EMBL" id="AP025564">
    <property type="protein sequence ID" value="BDE96125.1"/>
    <property type="molecule type" value="Genomic_DNA"/>
</dbReference>
<name>A0ABM7WIQ0_9ACTN</name>
<dbReference type="PROSITE" id="PS00198">
    <property type="entry name" value="4FE4S_FER_1"/>
    <property type="match status" value="1"/>
</dbReference>
<dbReference type="PROSITE" id="PS51379">
    <property type="entry name" value="4FE4S_FER_2"/>
    <property type="match status" value="1"/>
</dbReference>
<dbReference type="InterPro" id="IPR017900">
    <property type="entry name" value="4Fe4S_Fe_S_CS"/>
</dbReference>
<accession>A0ABM7WIQ0</accession>